<accession>A0A2K3LIT0</accession>
<evidence type="ECO:0000313" key="2">
    <source>
        <dbReference type="Proteomes" id="UP000236291"/>
    </source>
</evidence>
<dbReference type="Proteomes" id="UP000236291">
    <property type="component" value="Unassembled WGS sequence"/>
</dbReference>
<evidence type="ECO:0000313" key="1">
    <source>
        <dbReference type="EMBL" id="PNX78441.1"/>
    </source>
</evidence>
<protein>
    <submittedName>
        <fullName evidence="1">Uncharacterized protein</fullName>
    </submittedName>
</protein>
<sequence>MDLALDWMEDLTTTKAAELSELEGALQGIKPNMTEDDRLRWIANSSVFGTLYMTGSVLELSRKRWIVGDGTSINVMTDPWLRGKEGAWISSPQIQGAHNITLNELMLPNVKMWDKHKIESLFSLDASKCILNVPLFDTERWEP</sequence>
<reference evidence="1 2" key="2">
    <citation type="journal article" date="2017" name="Front. Plant Sci.">
        <title>Gene Classification and Mining of Molecular Markers Useful in Red Clover (Trifolium pratense) Breeding.</title>
        <authorList>
            <person name="Istvanek J."/>
            <person name="Dluhosova J."/>
            <person name="Dluhos P."/>
            <person name="Patkova L."/>
            <person name="Nedelnik J."/>
            <person name="Repkova J."/>
        </authorList>
    </citation>
    <scope>NUCLEOTIDE SEQUENCE [LARGE SCALE GENOMIC DNA]</scope>
    <source>
        <strain evidence="2">cv. Tatra</strain>
        <tissue evidence="1">Young leaves</tissue>
    </source>
</reference>
<dbReference type="EMBL" id="ASHM01034119">
    <property type="protein sequence ID" value="PNX78441.1"/>
    <property type="molecule type" value="Genomic_DNA"/>
</dbReference>
<comment type="caution">
    <text evidence="1">The sequence shown here is derived from an EMBL/GenBank/DDBJ whole genome shotgun (WGS) entry which is preliminary data.</text>
</comment>
<gene>
    <name evidence="1" type="ORF">L195_g034419</name>
</gene>
<dbReference type="AlphaFoldDB" id="A0A2K3LIT0"/>
<proteinExistence type="predicted"/>
<organism evidence="1 2">
    <name type="scientific">Trifolium pratense</name>
    <name type="common">Red clover</name>
    <dbReference type="NCBI Taxonomy" id="57577"/>
    <lineage>
        <taxon>Eukaryota</taxon>
        <taxon>Viridiplantae</taxon>
        <taxon>Streptophyta</taxon>
        <taxon>Embryophyta</taxon>
        <taxon>Tracheophyta</taxon>
        <taxon>Spermatophyta</taxon>
        <taxon>Magnoliopsida</taxon>
        <taxon>eudicotyledons</taxon>
        <taxon>Gunneridae</taxon>
        <taxon>Pentapetalae</taxon>
        <taxon>rosids</taxon>
        <taxon>fabids</taxon>
        <taxon>Fabales</taxon>
        <taxon>Fabaceae</taxon>
        <taxon>Papilionoideae</taxon>
        <taxon>50 kb inversion clade</taxon>
        <taxon>NPAAA clade</taxon>
        <taxon>Hologalegina</taxon>
        <taxon>IRL clade</taxon>
        <taxon>Trifolieae</taxon>
        <taxon>Trifolium</taxon>
    </lineage>
</organism>
<reference evidence="1 2" key="1">
    <citation type="journal article" date="2014" name="Am. J. Bot.">
        <title>Genome assembly and annotation for red clover (Trifolium pratense; Fabaceae).</title>
        <authorList>
            <person name="Istvanek J."/>
            <person name="Jaros M."/>
            <person name="Krenek A."/>
            <person name="Repkova J."/>
        </authorList>
    </citation>
    <scope>NUCLEOTIDE SEQUENCE [LARGE SCALE GENOMIC DNA]</scope>
    <source>
        <strain evidence="2">cv. Tatra</strain>
        <tissue evidence="1">Young leaves</tissue>
    </source>
</reference>
<name>A0A2K3LIT0_TRIPR</name>